<dbReference type="STRING" id="394264.SAMN04488040_0901"/>
<keyword evidence="9 14" id="KW-0862">Zinc</keyword>
<keyword evidence="5 14" id="KW-0812">Transmembrane</keyword>
<keyword evidence="6 14" id="KW-0479">Metal-binding</keyword>
<feature type="transmembrane region" description="Helical" evidence="14">
    <location>
        <begin position="139"/>
        <end position="161"/>
    </location>
</feature>
<evidence type="ECO:0000313" key="20">
    <source>
        <dbReference type="Proteomes" id="UP000199239"/>
    </source>
</evidence>
<dbReference type="PROSITE" id="PS51371">
    <property type="entry name" value="CBS"/>
    <property type="match status" value="1"/>
</dbReference>
<feature type="binding site" evidence="16">
    <location>
        <position position="167"/>
    </location>
    <ligand>
        <name>Zn(2+)</name>
        <dbReference type="ChEBI" id="CHEBI:29105"/>
        <note>catalytic</note>
    </ligand>
</feature>
<evidence type="ECO:0000256" key="5">
    <source>
        <dbReference type="ARBA" id="ARBA00022692"/>
    </source>
</evidence>
<evidence type="ECO:0000256" key="6">
    <source>
        <dbReference type="ARBA" id="ARBA00022723"/>
    </source>
</evidence>
<dbReference type="InterPro" id="IPR046342">
    <property type="entry name" value="CBS_dom_sf"/>
</dbReference>
<evidence type="ECO:0000256" key="10">
    <source>
        <dbReference type="ARBA" id="ARBA00022989"/>
    </source>
</evidence>
<keyword evidence="11 14" id="KW-0482">Metalloprotease</keyword>
<feature type="active site" evidence="15">
    <location>
        <position position="69"/>
    </location>
</feature>
<feature type="transmembrane region" description="Helical" evidence="14">
    <location>
        <begin position="50"/>
        <end position="67"/>
    </location>
</feature>
<comment type="similarity">
    <text evidence="2 14">Belongs to the peptidase M50B family.</text>
</comment>
<evidence type="ECO:0000259" key="18">
    <source>
        <dbReference type="PROSITE" id="PS51371"/>
    </source>
</evidence>
<organism evidence="19 20">
    <name type="scientific">Sulfitobacter marinus</name>
    <dbReference type="NCBI Taxonomy" id="394264"/>
    <lineage>
        <taxon>Bacteria</taxon>
        <taxon>Pseudomonadati</taxon>
        <taxon>Pseudomonadota</taxon>
        <taxon>Alphaproteobacteria</taxon>
        <taxon>Rhodobacterales</taxon>
        <taxon>Roseobacteraceae</taxon>
        <taxon>Sulfitobacter</taxon>
    </lineage>
</organism>
<dbReference type="PANTHER" id="PTHR39188:SF3">
    <property type="entry name" value="STAGE IV SPORULATION PROTEIN FB"/>
    <property type="match status" value="1"/>
</dbReference>
<gene>
    <name evidence="19" type="ORF">SAMN04488040_0901</name>
</gene>
<feature type="domain" description="CBS" evidence="18">
    <location>
        <begin position="253"/>
        <end position="309"/>
    </location>
</feature>
<dbReference type="RefSeq" id="WP_093915089.1">
    <property type="nucleotide sequence ID" value="NZ_FPAJ01000001.1"/>
</dbReference>
<dbReference type="GO" id="GO:0008237">
    <property type="term" value="F:metallopeptidase activity"/>
    <property type="evidence" value="ECO:0007669"/>
    <property type="project" value="UniProtKB-UniRule"/>
</dbReference>
<feature type="transmembrane region" description="Helical" evidence="14">
    <location>
        <begin position="216"/>
        <end position="235"/>
    </location>
</feature>
<evidence type="ECO:0000256" key="12">
    <source>
        <dbReference type="ARBA" id="ARBA00023122"/>
    </source>
</evidence>
<keyword evidence="7" id="KW-0677">Repeat</keyword>
<evidence type="ECO:0000256" key="8">
    <source>
        <dbReference type="ARBA" id="ARBA00022801"/>
    </source>
</evidence>
<dbReference type="OrthoDB" id="9781963at2"/>
<evidence type="ECO:0000256" key="14">
    <source>
        <dbReference type="PIRNR" id="PIRNR006404"/>
    </source>
</evidence>
<feature type="transmembrane region" description="Helical" evidence="14">
    <location>
        <begin position="107"/>
        <end position="127"/>
    </location>
</feature>
<feature type="transmembrane region" description="Helical" evidence="14">
    <location>
        <begin position="20"/>
        <end position="38"/>
    </location>
</feature>
<evidence type="ECO:0000256" key="4">
    <source>
        <dbReference type="ARBA" id="ARBA00022670"/>
    </source>
</evidence>
<evidence type="ECO:0000256" key="16">
    <source>
        <dbReference type="PIRSR" id="PIRSR006404-2"/>
    </source>
</evidence>
<comment type="cofactor">
    <cofactor evidence="14 16">
        <name>Zn(2+)</name>
        <dbReference type="ChEBI" id="CHEBI:29105"/>
    </cofactor>
    <text evidence="14 16">Binds 1 zinc ion per subunit.</text>
</comment>
<dbReference type="Pfam" id="PF02163">
    <property type="entry name" value="Peptidase_M50"/>
    <property type="match status" value="2"/>
</dbReference>
<keyword evidence="4 14" id="KW-0645">Protease</keyword>
<keyword evidence="10 14" id="KW-1133">Transmembrane helix</keyword>
<evidence type="ECO:0000256" key="3">
    <source>
        <dbReference type="ARBA" id="ARBA00022475"/>
    </source>
</evidence>
<keyword evidence="20" id="KW-1185">Reference proteome</keyword>
<dbReference type="PIRSF" id="PIRSF006404">
    <property type="entry name" value="UCP006404_Pept_M50_CBS"/>
    <property type="match status" value="1"/>
</dbReference>
<evidence type="ECO:0000256" key="11">
    <source>
        <dbReference type="ARBA" id="ARBA00023049"/>
    </source>
</evidence>
<dbReference type="InterPro" id="IPR008915">
    <property type="entry name" value="Peptidase_M50"/>
</dbReference>
<feature type="transmembrane region" description="Helical" evidence="14">
    <location>
        <begin position="73"/>
        <end position="95"/>
    </location>
</feature>
<evidence type="ECO:0000313" key="19">
    <source>
        <dbReference type="EMBL" id="SFS55349.1"/>
    </source>
</evidence>
<keyword evidence="12 17" id="KW-0129">CBS domain</keyword>
<dbReference type="InterPro" id="IPR016483">
    <property type="entry name" value="UCP006404_Pept_M50_CBS"/>
</dbReference>
<feature type="binding site" evidence="16">
    <location>
        <position position="72"/>
    </location>
    <ligand>
        <name>Zn(2+)</name>
        <dbReference type="ChEBI" id="CHEBI:29105"/>
        <note>catalytic</note>
    </ligand>
</feature>
<comment type="subcellular location">
    <subcellularLocation>
        <location evidence="1 14">Cell membrane</location>
        <topology evidence="1 14">Multi-pass membrane protein</topology>
    </subcellularLocation>
</comment>
<dbReference type="GO" id="GO:0006508">
    <property type="term" value="P:proteolysis"/>
    <property type="evidence" value="ECO:0007669"/>
    <property type="project" value="UniProtKB-KW"/>
</dbReference>
<dbReference type="InterPro" id="IPR000644">
    <property type="entry name" value="CBS_dom"/>
</dbReference>
<reference evidence="20" key="1">
    <citation type="submission" date="2016-10" db="EMBL/GenBank/DDBJ databases">
        <authorList>
            <person name="Varghese N."/>
            <person name="Submissions S."/>
        </authorList>
    </citation>
    <scope>NUCLEOTIDE SEQUENCE [LARGE SCALE GENOMIC DNA]</scope>
    <source>
        <strain evidence="20">DSM 23422</strain>
    </source>
</reference>
<dbReference type="SUPFAM" id="SSF54631">
    <property type="entry name" value="CBS-domain pair"/>
    <property type="match status" value="1"/>
</dbReference>
<keyword evidence="13 14" id="KW-0472">Membrane</keyword>
<feature type="transmembrane region" description="Helical" evidence="14">
    <location>
        <begin position="346"/>
        <end position="367"/>
    </location>
</feature>
<evidence type="ECO:0000256" key="7">
    <source>
        <dbReference type="ARBA" id="ARBA00022737"/>
    </source>
</evidence>
<dbReference type="AlphaFoldDB" id="A0A1I6QSH9"/>
<evidence type="ECO:0000256" key="13">
    <source>
        <dbReference type="ARBA" id="ARBA00023136"/>
    </source>
</evidence>
<evidence type="ECO:0000256" key="1">
    <source>
        <dbReference type="ARBA" id="ARBA00004651"/>
    </source>
</evidence>
<dbReference type="GO" id="GO:0046872">
    <property type="term" value="F:metal ion binding"/>
    <property type="evidence" value="ECO:0007669"/>
    <property type="project" value="UniProtKB-UniRule"/>
</dbReference>
<accession>A0A1I6QSH9</accession>
<dbReference type="GO" id="GO:0005886">
    <property type="term" value="C:plasma membrane"/>
    <property type="evidence" value="ECO:0007669"/>
    <property type="project" value="UniProtKB-SubCell"/>
</dbReference>
<evidence type="ECO:0000256" key="9">
    <source>
        <dbReference type="ARBA" id="ARBA00022833"/>
    </source>
</evidence>
<dbReference type="CDD" id="cd06164">
    <property type="entry name" value="S2P-M50_SpoIVFB_CBS"/>
    <property type="match status" value="1"/>
</dbReference>
<dbReference type="Proteomes" id="UP000199239">
    <property type="component" value="Unassembled WGS sequence"/>
</dbReference>
<proteinExistence type="inferred from homology"/>
<evidence type="ECO:0000256" key="15">
    <source>
        <dbReference type="PIRSR" id="PIRSR006404-1"/>
    </source>
</evidence>
<evidence type="ECO:0000256" key="17">
    <source>
        <dbReference type="PROSITE-ProRule" id="PRU00703"/>
    </source>
</evidence>
<keyword evidence="3 14" id="KW-1003">Cell membrane</keyword>
<name>A0A1I6QSH9_9RHOB</name>
<protein>
    <recommendedName>
        <fullName evidence="14">Zinc metalloprotease</fullName>
    </recommendedName>
</protein>
<dbReference type="Pfam" id="PF00571">
    <property type="entry name" value="CBS"/>
    <property type="match status" value="2"/>
</dbReference>
<keyword evidence="8 14" id="KW-0378">Hydrolase</keyword>
<evidence type="ECO:0000256" key="2">
    <source>
        <dbReference type="ARBA" id="ARBA00007931"/>
    </source>
</evidence>
<feature type="binding site" evidence="16">
    <location>
        <position position="68"/>
    </location>
    <ligand>
        <name>Zn(2+)</name>
        <dbReference type="ChEBI" id="CHEBI:29105"/>
        <note>catalytic</note>
    </ligand>
</feature>
<dbReference type="EMBL" id="FPAJ01000001">
    <property type="protein sequence ID" value="SFS55349.1"/>
    <property type="molecule type" value="Genomic_DNA"/>
</dbReference>
<dbReference type="PANTHER" id="PTHR39188">
    <property type="entry name" value="MEMBRANE-ASSOCIATED ZINC METALLOPROTEASE M50B"/>
    <property type="match status" value="1"/>
</dbReference>
<dbReference type="Gene3D" id="3.10.580.10">
    <property type="entry name" value="CBS-domain"/>
    <property type="match status" value="1"/>
</dbReference>
<sequence length="374" mass="40547">MWGNAIKIAQLRGFDIKIDASWVLIAALMVWSLSTTYFPSQLPDLGRPTILTISVISMLGLFGSLLLHELAHAVVAARFGVKVAGITLFLFGGVAELQSEPQSGNTEFWIAIAGPLASAAIALAFWFSELAASFAGLSVPVQAILSYLAVINLVLALFNLLPAFPMDGGRVLRAWLWARSGDLMASTRRAVAISSFFAYGLMALGLYAVFSGAPTSGFWPVLIGLFLLATSRATLTQLETKTALEGRSVASLMTRNPWTAEPDMSLSELVNRVFLKHSISFAPVVESGTLLGYVDTQILHKIDREHWTTTIVEDVVEPTSSENTVSFDVMAVDLIELMQKTGRRKFLVVEAHDLVGVITLANMMALLNVSRDIN</sequence>